<dbReference type="RefSeq" id="WP_148860664.1">
    <property type="nucleotide sequence ID" value="NZ_PHNJ01000025.1"/>
</dbReference>
<evidence type="ECO:0000256" key="1">
    <source>
        <dbReference type="SAM" id="Phobius"/>
    </source>
</evidence>
<evidence type="ECO:0000313" key="3">
    <source>
        <dbReference type="Proteomes" id="UP000766904"/>
    </source>
</evidence>
<proteinExistence type="predicted"/>
<evidence type="ECO:0000313" key="2">
    <source>
        <dbReference type="EMBL" id="TYL35987.1"/>
    </source>
</evidence>
<protein>
    <submittedName>
        <fullName evidence="2">Uncharacterized protein</fullName>
    </submittedName>
</protein>
<keyword evidence="3" id="KW-1185">Reference proteome</keyword>
<feature type="transmembrane region" description="Helical" evidence="1">
    <location>
        <begin position="14"/>
        <end position="32"/>
    </location>
</feature>
<dbReference type="AlphaFoldDB" id="A0A8J8PYH8"/>
<comment type="caution">
    <text evidence="2">The sequence shown here is derived from an EMBL/GenBank/DDBJ whole genome shotgun (WGS) entry which is preliminary data.</text>
</comment>
<keyword evidence="1" id="KW-0472">Membrane</keyword>
<organism evidence="2 3">
    <name type="scientific">Natronococcus pandeyae</name>
    <dbReference type="NCBI Taxonomy" id="2055836"/>
    <lineage>
        <taxon>Archaea</taxon>
        <taxon>Methanobacteriati</taxon>
        <taxon>Methanobacteriota</taxon>
        <taxon>Stenosarchaea group</taxon>
        <taxon>Halobacteria</taxon>
        <taxon>Halobacteriales</taxon>
        <taxon>Natrialbaceae</taxon>
        <taxon>Natronococcus</taxon>
    </lineage>
</organism>
<dbReference type="EMBL" id="PHNJ01000025">
    <property type="protein sequence ID" value="TYL35987.1"/>
    <property type="molecule type" value="Genomic_DNA"/>
</dbReference>
<accession>A0A8J8PYH8</accession>
<dbReference type="Proteomes" id="UP000766904">
    <property type="component" value="Unassembled WGS sequence"/>
</dbReference>
<name>A0A8J8PYH8_9EURY</name>
<sequence length="64" mass="6653">MFESVDPVRLLRNLGIYVVAVLVAIVGAIGLIDVIDVPAVIAGLLLALGLGVVLAVHEYLDGPF</sequence>
<gene>
    <name evidence="2" type="ORF">CV102_24865</name>
</gene>
<feature type="transmembrane region" description="Helical" evidence="1">
    <location>
        <begin position="39"/>
        <end position="60"/>
    </location>
</feature>
<reference evidence="2" key="1">
    <citation type="submission" date="2017-11" db="EMBL/GenBank/DDBJ databases">
        <authorList>
            <person name="Kajale S.C."/>
            <person name="Sharma A."/>
        </authorList>
    </citation>
    <scope>NUCLEOTIDE SEQUENCE</scope>
    <source>
        <strain evidence="2">LS1_42</strain>
    </source>
</reference>
<keyword evidence="1" id="KW-1133">Transmembrane helix</keyword>
<keyword evidence="1" id="KW-0812">Transmembrane</keyword>